<name>A0AA37QKF4_9BACT</name>
<sequence>MDLLRHALFQALLVTIIALWLLGGVLTSARVRPVTWALLAFALVVAAASWWKVLRGRRGS</sequence>
<gene>
    <name evidence="2" type="ORF">rosag_50610</name>
</gene>
<dbReference type="RefSeq" id="WP_284352944.1">
    <property type="nucleotide sequence ID" value="NZ_BRXS01000012.1"/>
</dbReference>
<organism evidence="2 3">
    <name type="scientific">Roseisolibacter agri</name>
    <dbReference type="NCBI Taxonomy" id="2014610"/>
    <lineage>
        <taxon>Bacteria</taxon>
        <taxon>Pseudomonadati</taxon>
        <taxon>Gemmatimonadota</taxon>
        <taxon>Gemmatimonadia</taxon>
        <taxon>Gemmatimonadales</taxon>
        <taxon>Gemmatimonadaceae</taxon>
        <taxon>Roseisolibacter</taxon>
    </lineage>
</organism>
<dbReference type="Proteomes" id="UP001161325">
    <property type="component" value="Unassembled WGS sequence"/>
</dbReference>
<dbReference type="AlphaFoldDB" id="A0AA37QKF4"/>
<evidence type="ECO:0000313" key="3">
    <source>
        <dbReference type="Proteomes" id="UP001161325"/>
    </source>
</evidence>
<evidence type="ECO:0000313" key="2">
    <source>
        <dbReference type="EMBL" id="GLC28548.1"/>
    </source>
</evidence>
<evidence type="ECO:0000256" key="1">
    <source>
        <dbReference type="SAM" id="Phobius"/>
    </source>
</evidence>
<protein>
    <submittedName>
        <fullName evidence="2">Uncharacterized protein</fullName>
    </submittedName>
</protein>
<keyword evidence="1" id="KW-0812">Transmembrane</keyword>
<accession>A0AA37QKF4</accession>
<keyword evidence="3" id="KW-1185">Reference proteome</keyword>
<feature type="transmembrane region" description="Helical" evidence="1">
    <location>
        <begin position="34"/>
        <end position="54"/>
    </location>
</feature>
<dbReference type="EMBL" id="BRXS01000012">
    <property type="protein sequence ID" value="GLC28548.1"/>
    <property type="molecule type" value="Genomic_DNA"/>
</dbReference>
<comment type="caution">
    <text evidence="2">The sequence shown here is derived from an EMBL/GenBank/DDBJ whole genome shotgun (WGS) entry which is preliminary data.</text>
</comment>
<keyword evidence="1" id="KW-0472">Membrane</keyword>
<feature type="transmembrane region" description="Helical" evidence="1">
    <location>
        <begin position="7"/>
        <end position="28"/>
    </location>
</feature>
<proteinExistence type="predicted"/>
<reference evidence="2" key="1">
    <citation type="submission" date="2022-08" db="EMBL/GenBank/DDBJ databases">
        <title>Draft genome sequencing of Roseisolibacter agri AW1220.</title>
        <authorList>
            <person name="Tobiishi Y."/>
            <person name="Tonouchi A."/>
        </authorList>
    </citation>
    <scope>NUCLEOTIDE SEQUENCE</scope>
    <source>
        <strain evidence="2">AW1220</strain>
    </source>
</reference>
<keyword evidence="1" id="KW-1133">Transmembrane helix</keyword>